<dbReference type="SMART" id="SM00034">
    <property type="entry name" value="CLECT"/>
    <property type="match status" value="1"/>
</dbReference>
<dbReference type="InterPro" id="IPR050111">
    <property type="entry name" value="C-type_lectin/snaclec_domain"/>
</dbReference>
<dbReference type="PROSITE" id="PS50041">
    <property type="entry name" value="C_TYPE_LECTIN_2"/>
    <property type="match status" value="1"/>
</dbReference>
<dbReference type="InterPro" id="IPR016187">
    <property type="entry name" value="CTDL_fold"/>
</dbReference>
<evidence type="ECO:0000256" key="2">
    <source>
        <dbReference type="SAM" id="SignalP"/>
    </source>
</evidence>
<dbReference type="InParanoid" id="A0A0G4EFD4"/>
<feature type="compositionally biased region" description="Pro residues" evidence="1">
    <location>
        <begin position="31"/>
        <end position="60"/>
    </location>
</feature>
<dbReference type="InterPro" id="IPR001304">
    <property type="entry name" value="C-type_lectin-like"/>
</dbReference>
<evidence type="ECO:0000313" key="5">
    <source>
        <dbReference type="Proteomes" id="UP000041254"/>
    </source>
</evidence>
<organism evidence="4 5">
    <name type="scientific">Vitrella brassicaformis (strain CCMP3155)</name>
    <dbReference type="NCBI Taxonomy" id="1169540"/>
    <lineage>
        <taxon>Eukaryota</taxon>
        <taxon>Sar</taxon>
        <taxon>Alveolata</taxon>
        <taxon>Colpodellida</taxon>
        <taxon>Vitrellaceae</taxon>
        <taxon>Vitrella</taxon>
    </lineage>
</organism>
<dbReference type="PhylomeDB" id="A0A0G4EFD4"/>
<dbReference type="OrthoDB" id="441660at2759"/>
<reference evidence="4 5" key="1">
    <citation type="submission" date="2014-11" db="EMBL/GenBank/DDBJ databases">
        <authorList>
            <person name="Zhu J."/>
            <person name="Qi W."/>
            <person name="Song R."/>
        </authorList>
    </citation>
    <scope>NUCLEOTIDE SEQUENCE [LARGE SCALE GENOMIC DNA]</scope>
</reference>
<feature type="domain" description="C-type lectin" evidence="3">
    <location>
        <begin position="85"/>
        <end position="228"/>
    </location>
</feature>
<accession>A0A0G4EFD4</accession>
<proteinExistence type="predicted"/>
<feature type="chain" id="PRO_5005187530" description="C-type lectin domain-containing protein" evidence="2">
    <location>
        <begin position="27"/>
        <end position="266"/>
    </location>
</feature>
<gene>
    <name evidence="4" type="ORF">Vbra_4911</name>
</gene>
<keyword evidence="5" id="KW-1185">Reference proteome</keyword>
<dbReference type="PANTHER" id="PTHR22803">
    <property type="entry name" value="MANNOSE, PHOSPHOLIPASE, LECTIN RECEPTOR RELATED"/>
    <property type="match status" value="1"/>
</dbReference>
<evidence type="ECO:0000313" key="4">
    <source>
        <dbReference type="EMBL" id="CEL94068.1"/>
    </source>
</evidence>
<dbReference type="Pfam" id="PF00059">
    <property type="entry name" value="Lectin_C"/>
    <property type="match status" value="1"/>
</dbReference>
<feature type="signal peptide" evidence="2">
    <location>
        <begin position="1"/>
        <end position="26"/>
    </location>
</feature>
<dbReference type="CDD" id="cd00037">
    <property type="entry name" value="CLECT"/>
    <property type="match status" value="1"/>
</dbReference>
<dbReference type="VEuPathDB" id="CryptoDB:Vbra_4911"/>
<protein>
    <recommendedName>
        <fullName evidence="3">C-type lectin domain-containing protein</fullName>
    </recommendedName>
</protein>
<dbReference type="Proteomes" id="UP000041254">
    <property type="component" value="Unassembled WGS sequence"/>
</dbReference>
<dbReference type="Gene3D" id="3.10.100.10">
    <property type="entry name" value="Mannose-Binding Protein A, subunit A"/>
    <property type="match status" value="1"/>
</dbReference>
<dbReference type="AlphaFoldDB" id="A0A0G4EFD4"/>
<evidence type="ECO:0000256" key="1">
    <source>
        <dbReference type="SAM" id="MobiDB-lite"/>
    </source>
</evidence>
<dbReference type="STRING" id="1169540.A0A0G4EFD4"/>
<dbReference type="EMBL" id="CDMY01000204">
    <property type="protein sequence ID" value="CEL94068.1"/>
    <property type="molecule type" value="Genomic_DNA"/>
</dbReference>
<dbReference type="InterPro" id="IPR016186">
    <property type="entry name" value="C-type_lectin-like/link_sf"/>
</dbReference>
<sequence length="266" mass="28695">MACGRVNGLIPALVGVLLICWMPLLAQGPPAAPAPAPPPPHWAPPPPLPEQAPAPAPAPPGHQAAPAVPPRGGSGECGGGGWIFASGRCYLRVFRLMDWYSARNHCESMGAHLAMPRNQAEMATLKALVLEASMKATISQHTQWFIGVEMKPGFVPGRDSTNPAAWQFIDGTDAPFYFGGTFWYSQWVVQPDNWDNENQRCAYYIAVAHPPRFALPSENGVWGDEPCSAADNPARIFRSICEKEPVGRSLKRWRYGGPEAAAGTST</sequence>
<keyword evidence="2" id="KW-0732">Signal</keyword>
<evidence type="ECO:0000259" key="3">
    <source>
        <dbReference type="PROSITE" id="PS50041"/>
    </source>
</evidence>
<feature type="region of interest" description="Disordered" evidence="1">
    <location>
        <begin position="31"/>
        <end position="73"/>
    </location>
</feature>
<dbReference type="SUPFAM" id="SSF56436">
    <property type="entry name" value="C-type lectin-like"/>
    <property type="match status" value="1"/>
</dbReference>
<name>A0A0G4EFD4_VITBC</name>